<comment type="caution">
    <text evidence="3">The sequence shown here is derived from an EMBL/GenBank/DDBJ whole genome shotgun (WGS) entry which is preliminary data.</text>
</comment>
<dbReference type="EMBL" id="JAFFJS010000001">
    <property type="protein sequence ID" value="MBM9432523.1"/>
    <property type="molecule type" value="Genomic_DNA"/>
</dbReference>
<dbReference type="RefSeq" id="WP_187996043.1">
    <property type="nucleotide sequence ID" value="NZ_JACEXG010000001.1"/>
</dbReference>
<evidence type="ECO:0000313" key="3">
    <source>
        <dbReference type="EMBL" id="MBM9432523.1"/>
    </source>
</evidence>
<name>A0ABS2TEJ2_9ACTO</name>
<dbReference type="PROSITE" id="PS51257">
    <property type="entry name" value="PROKAR_LIPOPROTEIN"/>
    <property type="match status" value="1"/>
</dbReference>
<evidence type="ECO:0000313" key="4">
    <source>
        <dbReference type="Proteomes" id="UP000705983"/>
    </source>
</evidence>
<accession>A0ABS2TEJ2</accession>
<protein>
    <recommendedName>
        <fullName evidence="5">Cell wall-binding repeat-containing protein</fullName>
    </recommendedName>
</protein>
<evidence type="ECO:0000256" key="1">
    <source>
        <dbReference type="SAM" id="MobiDB-lite"/>
    </source>
</evidence>
<keyword evidence="2" id="KW-0732">Signal</keyword>
<gene>
    <name evidence="3" type="ORF">JVW63_02230</name>
</gene>
<sequence>MKLMSALLVVSLVSLAACSASSETSSSAPERSSDVPESEERLAVAAVPDAAVISGNDASEVSLEASQQFFESSPGAVVTSEGMQGEAASLGPVYSVPVLVDGEGVNAELERLGVEWVIAVGSDVTLDGIDVVPTVPPAGGELTTGSESSAGSSADEQAPASESPQNSDPADPRVTVVEPQGEGLDALLALDGGQAFLAPESHDFDHRLDQVDGVVVLTDGANLAAVGTARAAGADIVESPADPRGSREAIAAAASADTVVGVFAGEHPDVEWQLSAAATGVELPGGHQLIFEGKRYIAMYGSPVTPALGILGEQDVAGTIARAEEIAEPYRALTEDTIVPAQEIIVTVAAGQAGNDGNYSNEGPIDWFIPLIEAAGEAGQYVILDFQPGRSDFLSQIQQYEELLAYPHVGIALDPEWRLGPDEMPLTRIGHVEIEEVNEVAHYLADYVRENDLPQKMIILHQFQLQMIRDRDQLDQSRSEVAFLIHADGQGSQGAKNATWRALHENAPDVAWGWKNFLDEDLPMLTPEQTFAVEPMPDFVSYQ</sequence>
<dbReference type="Proteomes" id="UP000705983">
    <property type="component" value="Unassembled WGS sequence"/>
</dbReference>
<feature type="region of interest" description="Disordered" evidence="1">
    <location>
        <begin position="135"/>
        <end position="176"/>
    </location>
</feature>
<feature type="compositionally biased region" description="Low complexity" evidence="1">
    <location>
        <begin position="138"/>
        <end position="154"/>
    </location>
</feature>
<proteinExistence type="predicted"/>
<feature type="signal peptide" evidence="2">
    <location>
        <begin position="1"/>
        <end position="22"/>
    </location>
</feature>
<evidence type="ECO:0008006" key="5">
    <source>
        <dbReference type="Google" id="ProtNLM"/>
    </source>
</evidence>
<keyword evidence="4" id="KW-1185">Reference proteome</keyword>
<evidence type="ECO:0000256" key="2">
    <source>
        <dbReference type="SAM" id="SignalP"/>
    </source>
</evidence>
<feature type="chain" id="PRO_5045722400" description="Cell wall-binding repeat-containing protein" evidence="2">
    <location>
        <begin position="23"/>
        <end position="543"/>
    </location>
</feature>
<reference evidence="4" key="1">
    <citation type="submission" date="2021-02" db="EMBL/GenBank/DDBJ databases">
        <title>Leucobacter sp. CX169.</title>
        <authorList>
            <person name="Cheng Y."/>
        </authorList>
    </citation>
    <scope>NUCLEOTIDE SEQUENCE [LARGE SCALE GENOMIC DNA]</scope>
    <source>
        <strain evidence="4">JY899</strain>
    </source>
</reference>
<organism evidence="3 4">
    <name type="scientific">Flaviflexus equikiangi</name>
    <dbReference type="NCBI Taxonomy" id="2758573"/>
    <lineage>
        <taxon>Bacteria</taxon>
        <taxon>Bacillati</taxon>
        <taxon>Actinomycetota</taxon>
        <taxon>Actinomycetes</taxon>
        <taxon>Actinomycetales</taxon>
        <taxon>Actinomycetaceae</taxon>
        <taxon>Flaviflexus</taxon>
    </lineage>
</organism>